<name>A0A0E9VC23_ANGAN</name>
<reference evidence="1" key="1">
    <citation type="submission" date="2014-11" db="EMBL/GenBank/DDBJ databases">
        <authorList>
            <person name="Amaro Gonzalez C."/>
        </authorList>
    </citation>
    <scope>NUCLEOTIDE SEQUENCE</scope>
</reference>
<proteinExistence type="predicted"/>
<organism evidence="1">
    <name type="scientific">Anguilla anguilla</name>
    <name type="common">European freshwater eel</name>
    <name type="synonym">Muraena anguilla</name>
    <dbReference type="NCBI Taxonomy" id="7936"/>
    <lineage>
        <taxon>Eukaryota</taxon>
        <taxon>Metazoa</taxon>
        <taxon>Chordata</taxon>
        <taxon>Craniata</taxon>
        <taxon>Vertebrata</taxon>
        <taxon>Euteleostomi</taxon>
        <taxon>Actinopterygii</taxon>
        <taxon>Neopterygii</taxon>
        <taxon>Teleostei</taxon>
        <taxon>Anguilliformes</taxon>
        <taxon>Anguillidae</taxon>
        <taxon>Anguilla</taxon>
    </lineage>
</organism>
<accession>A0A0E9VC23</accession>
<dbReference type="EMBL" id="GBXM01032913">
    <property type="protein sequence ID" value="JAH75664.1"/>
    <property type="molecule type" value="Transcribed_RNA"/>
</dbReference>
<protein>
    <submittedName>
        <fullName evidence="1">Uncharacterized protein</fullName>
    </submittedName>
</protein>
<reference evidence="1" key="2">
    <citation type="journal article" date="2015" name="Fish Shellfish Immunol.">
        <title>Early steps in the European eel (Anguilla anguilla)-Vibrio vulnificus interaction in the gills: Role of the RtxA13 toxin.</title>
        <authorList>
            <person name="Callol A."/>
            <person name="Pajuelo D."/>
            <person name="Ebbesson L."/>
            <person name="Teles M."/>
            <person name="MacKenzie S."/>
            <person name="Amaro C."/>
        </authorList>
    </citation>
    <scope>NUCLEOTIDE SEQUENCE</scope>
</reference>
<dbReference type="AlphaFoldDB" id="A0A0E9VC23"/>
<sequence>MAFILHQNWQELSITHFDHNISLISLATLVIAV</sequence>
<evidence type="ECO:0000313" key="1">
    <source>
        <dbReference type="EMBL" id="JAH75664.1"/>
    </source>
</evidence>